<feature type="domain" description="M23ase beta-sheet core" evidence="2">
    <location>
        <begin position="263"/>
        <end position="370"/>
    </location>
</feature>
<evidence type="ECO:0000256" key="1">
    <source>
        <dbReference type="SAM" id="SignalP"/>
    </source>
</evidence>
<dbReference type="InterPro" id="IPR011055">
    <property type="entry name" value="Dup_hybrid_motif"/>
</dbReference>
<dbReference type="AlphaFoldDB" id="A0A1I5DT98"/>
<feature type="chain" id="PRO_5011693707" evidence="1">
    <location>
        <begin position="21"/>
        <end position="380"/>
    </location>
</feature>
<evidence type="ECO:0000313" key="3">
    <source>
        <dbReference type="EMBL" id="SFO02482.1"/>
    </source>
</evidence>
<dbReference type="EMBL" id="FOVP01000013">
    <property type="protein sequence ID" value="SFO02482.1"/>
    <property type="molecule type" value="Genomic_DNA"/>
</dbReference>
<dbReference type="GO" id="GO:0016787">
    <property type="term" value="F:hydrolase activity"/>
    <property type="evidence" value="ECO:0007669"/>
    <property type="project" value="UniProtKB-KW"/>
</dbReference>
<dbReference type="RefSeq" id="WP_092839349.1">
    <property type="nucleotide sequence ID" value="NZ_FOVP01000013.1"/>
</dbReference>
<dbReference type="Pfam" id="PF01551">
    <property type="entry name" value="Peptidase_M23"/>
    <property type="match status" value="1"/>
</dbReference>
<gene>
    <name evidence="3" type="ORF">SAMN04487859_113105</name>
</gene>
<dbReference type="STRING" id="1005928.SAMN04487859_113105"/>
<evidence type="ECO:0000259" key="2">
    <source>
        <dbReference type="Pfam" id="PF01551"/>
    </source>
</evidence>
<keyword evidence="1" id="KW-0732">Signal</keyword>
<keyword evidence="4" id="KW-1185">Reference proteome</keyword>
<protein>
    <submittedName>
        <fullName evidence="3">Septal ring factor EnvC, activator of murein hydrolases AmiA and AmiB</fullName>
    </submittedName>
</protein>
<name>A0A1I5DT98_9RHOB</name>
<dbReference type="InterPro" id="IPR016047">
    <property type="entry name" value="M23ase_b-sheet_dom"/>
</dbReference>
<dbReference type="CDD" id="cd12797">
    <property type="entry name" value="M23_peptidase"/>
    <property type="match status" value="1"/>
</dbReference>
<dbReference type="SUPFAM" id="SSF51261">
    <property type="entry name" value="Duplicated hybrid motif"/>
    <property type="match status" value="1"/>
</dbReference>
<organism evidence="3 4">
    <name type="scientific">Roseovarius lutimaris</name>
    <dbReference type="NCBI Taxonomy" id="1005928"/>
    <lineage>
        <taxon>Bacteria</taxon>
        <taxon>Pseudomonadati</taxon>
        <taxon>Pseudomonadota</taxon>
        <taxon>Alphaproteobacteria</taxon>
        <taxon>Rhodobacterales</taxon>
        <taxon>Roseobacteraceae</taxon>
        <taxon>Roseovarius</taxon>
    </lineage>
</organism>
<dbReference type="OrthoDB" id="9809144at2"/>
<dbReference type="Gene3D" id="2.70.70.10">
    <property type="entry name" value="Glucose Permease (Domain IIA)"/>
    <property type="match status" value="1"/>
</dbReference>
<reference evidence="4" key="1">
    <citation type="submission" date="2016-10" db="EMBL/GenBank/DDBJ databases">
        <authorList>
            <person name="Varghese N."/>
            <person name="Submissions S."/>
        </authorList>
    </citation>
    <scope>NUCLEOTIDE SEQUENCE [LARGE SCALE GENOMIC DNA]</scope>
    <source>
        <strain evidence="4">DSM 28463</strain>
    </source>
</reference>
<evidence type="ECO:0000313" key="4">
    <source>
        <dbReference type="Proteomes" id="UP000198599"/>
    </source>
</evidence>
<sequence>MMILRALFCVGLGLSQPAMAQTSPDPATAALAASERLGRASEALGKAEGAQNRVKALTETITAFEDGLEAMRDGLRRAAVREQALAAELRARDEEIAQLLGVLQTMGNAPVPVLLMHPAGPVGTARAGMILSEVAPALDARALSLRDKVQELSMLRALQQSAANKLQEGLEGVQEARSALSAAMAERTNLPRRFTEDPVKTALLIASTETLSGFASGLSEIAVDEAPGSLPDISARKGALPLPVEGTILRRAGEADAAGIKRPGIVVATRPRALVRTPAAATVRYRGPLLDYGNVIILEPQSGILLVFAGLDVVYGQTGQVLPGNSPVGLMGGAGAEGDLLLAADSQDMGSERTQTLYIEVRQDNSPVDPLAWFKTDKDD</sequence>
<keyword evidence="3" id="KW-0378">Hydrolase</keyword>
<proteinExistence type="predicted"/>
<accession>A0A1I5DT98</accession>
<dbReference type="Proteomes" id="UP000198599">
    <property type="component" value="Unassembled WGS sequence"/>
</dbReference>
<feature type="signal peptide" evidence="1">
    <location>
        <begin position="1"/>
        <end position="20"/>
    </location>
</feature>